<evidence type="ECO:0000256" key="9">
    <source>
        <dbReference type="ARBA" id="ARBA00023136"/>
    </source>
</evidence>
<evidence type="ECO:0000256" key="6">
    <source>
        <dbReference type="ARBA" id="ARBA00022968"/>
    </source>
</evidence>
<evidence type="ECO:0000256" key="5">
    <source>
        <dbReference type="ARBA" id="ARBA00022692"/>
    </source>
</evidence>
<proteinExistence type="inferred from homology"/>
<keyword evidence="3 10" id="KW-0328">Glycosyltransferase</keyword>
<comment type="similarity">
    <text evidence="2 10">Belongs to the glycosyltransferase 31 family.</text>
</comment>
<keyword evidence="7" id="KW-1133">Transmembrane helix</keyword>
<evidence type="ECO:0000256" key="10">
    <source>
        <dbReference type="RuleBase" id="RU363063"/>
    </source>
</evidence>
<reference evidence="11 12" key="1">
    <citation type="submission" date="2020-08" db="EMBL/GenBank/DDBJ databases">
        <authorList>
            <person name="Hejnol A."/>
        </authorList>
    </citation>
    <scope>NUCLEOTIDE SEQUENCE [LARGE SCALE GENOMIC DNA]</scope>
</reference>
<dbReference type="OrthoDB" id="2139606at2759"/>
<evidence type="ECO:0000256" key="7">
    <source>
        <dbReference type="ARBA" id="ARBA00022989"/>
    </source>
</evidence>
<dbReference type="Proteomes" id="UP000549394">
    <property type="component" value="Unassembled WGS sequence"/>
</dbReference>
<evidence type="ECO:0000256" key="3">
    <source>
        <dbReference type="ARBA" id="ARBA00022676"/>
    </source>
</evidence>
<keyword evidence="9" id="KW-0472">Membrane</keyword>
<dbReference type="Pfam" id="PF01762">
    <property type="entry name" value="Galactosyl_T"/>
    <property type="match status" value="1"/>
</dbReference>
<dbReference type="EMBL" id="CAJFCJ010000006">
    <property type="protein sequence ID" value="CAD5115304.1"/>
    <property type="molecule type" value="Genomic_DNA"/>
</dbReference>
<keyword evidence="4" id="KW-0808">Transferase</keyword>
<keyword evidence="6" id="KW-0735">Signal-anchor</keyword>
<comment type="subcellular location">
    <subcellularLocation>
        <location evidence="1 10">Golgi apparatus membrane</location>
        <topology evidence="1 10">Single-pass type II membrane protein</topology>
    </subcellularLocation>
</comment>
<evidence type="ECO:0000313" key="11">
    <source>
        <dbReference type="EMBL" id="CAD5115304.1"/>
    </source>
</evidence>
<sequence>MNTVQREAIRKTWASKESSHIKSGAYKIFFLLGNVEAEGTDFWIFKETEKYRDIIQVNITDTMSNLVYKSLASLKLKRDHCGTASFYVKVDDDVLLNLHNLETAISKAKMKNWGIMGSLNIQDKVKRKYSRAVSKKTYPFTFYPKYETGACYVITKDLIEPLISASKKMKTIKSEDAYITGILGRMLKVKHYKQEGFSFWKSLISKDECEFIKGKISLTNFESPKKMEEYWHKAQMCS</sequence>
<dbReference type="InterPro" id="IPR002659">
    <property type="entry name" value="Glyco_trans_31"/>
</dbReference>
<dbReference type="PANTHER" id="PTHR11214">
    <property type="entry name" value="BETA-1,3-N-ACETYLGLUCOSAMINYLTRANSFERASE"/>
    <property type="match status" value="1"/>
</dbReference>
<evidence type="ECO:0000256" key="4">
    <source>
        <dbReference type="ARBA" id="ARBA00022679"/>
    </source>
</evidence>
<keyword evidence="12" id="KW-1185">Reference proteome</keyword>
<dbReference type="Gene3D" id="3.90.550.50">
    <property type="match status" value="1"/>
</dbReference>
<dbReference type="PANTHER" id="PTHR11214:SF314">
    <property type="entry name" value="HEXOSYLTRANSFERASE"/>
    <property type="match status" value="1"/>
</dbReference>
<name>A0A7I8VGI8_9ANNE</name>
<keyword evidence="5" id="KW-0812">Transmembrane</keyword>
<accession>A0A7I8VGI8</accession>
<evidence type="ECO:0000256" key="8">
    <source>
        <dbReference type="ARBA" id="ARBA00023034"/>
    </source>
</evidence>
<dbReference type="GO" id="GO:0016758">
    <property type="term" value="F:hexosyltransferase activity"/>
    <property type="evidence" value="ECO:0007669"/>
    <property type="project" value="InterPro"/>
</dbReference>
<keyword evidence="8 10" id="KW-0333">Golgi apparatus</keyword>
<organism evidence="11 12">
    <name type="scientific">Dimorphilus gyrociliatus</name>
    <dbReference type="NCBI Taxonomy" id="2664684"/>
    <lineage>
        <taxon>Eukaryota</taxon>
        <taxon>Metazoa</taxon>
        <taxon>Spiralia</taxon>
        <taxon>Lophotrochozoa</taxon>
        <taxon>Annelida</taxon>
        <taxon>Polychaeta</taxon>
        <taxon>Polychaeta incertae sedis</taxon>
        <taxon>Dinophilidae</taxon>
        <taxon>Dimorphilus</taxon>
    </lineage>
</organism>
<dbReference type="EC" id="2.4.1.-" evidence="10"/>
<protein>
    <recommendedName>
        <fullName evidence="10">Hexosyltransferase</fullName>
        <ecNumber evidence="10">2.4.1.-</ecNumber>
    </recommendedName>
</protein>
<dbReference type="GO" id="GO:0006493">
    <property type="term" value="P:protein O-linked glycosylation"/>
    <property type="evidence" value="ECO:0007669"/>
    <property type="project" value="TreeGrafter"/>
</dbReference>
<gene>
    <name evidence="11" type="ORF">DGYR_LOCUS4056</name>
</gene>
<evidence type="ECO:0000313" key="12">
    <source>
        <dbReference type="Proteomes" id="UP000549394"/>
    </source>
</evidence>
<comment type="caution">
    <text evidence="11">The sequence shown here is derived from an EMBL/GenBank/DDBJ whole genome shotgun (WGS) entry which is preliminary data.</text>
</comment>
<dbReference type="GO" id="GO:0000139">
    <property type="term" value="C:Golgi membrane"/>
    <property type="evidence" value="ECO:0007669"/>
    <property type="project" value="UniProtKB-SubCell"/>
</dbReference>
<evidence type="ECO:0000256" key="2">
    <source>
        <dbReference type="ARBA" id="ARBA00008661"/>
    </source>
</evidence>
<dbReference type="AlphaFoldDB" id="A0A7I8VGI8"/>
<evidence type="ECO:0000256" key="1">
    <source>
        <dbReference type="ARBA" id="ARBA00004323"/>
    </source>
</evidence>